<feature type="domain" description="CR-type" evidence="5">
    <location>
        <begin position="175"/>
        <end position="253"/>
    </location>
</feature>
<dbReference type="EnsemblMetazoa" id="XM_014394038.2">
    <property type="protein sequence ID" value="XP_014249524.2"/>
    <property type="gene ID" value="LOC106666681"/>
</dbReference>
<dbReference type="SMART" id="SM00271">
    <property type="entry name" value="DnaJ"/>
    <property type="match status" value="1"/>
</dbReference>
<keyword evidence="3" id="KW-0862">Zinc</keyword>
<keyword evidence="7" id="KW-1185">Reference proteome</keyword>
<dbReference type="Pfam" id="PF00226">
    <property type="entry name" value="DnaJ"/>
    <property type="match status" value="1"/>
</dbReference>
<keyword evidence="3" id="KW-0863">Zinc-finger</keyword>
<dbReference type="KEGG" id="clec:106666681"/>
<dbReference type="PROSITE" id="PS51188">
    <property type="entry name" value="ZF_CR"/>
    <property type="match status" value="1"/>
</dbReference>
<dbReference type="GeneID" id="106666681"/>
<keyword evidence="2" id="KW-0143">Chaperone</keyword>
<feature type="zinc finger region" description="CR-type" evidence="3">
    <location>
        <begin position="175"/>
        <end position="253"/>
    </location>
</feature>
<dbReference type="PANTHER" id="PTHR44145:SF3">
    <property type="entry name" value="DNAJ HOMOLOG SUBFAMILY A MEMBER 3, MITOCHONDRIAL"/>
    <property type="match status" value="1"/>
</dbReference>
<organism evidence="6 7">
    <name type="scientific">Cimex lectularius</name>
    <name type="common">Bed bug</name>
    <name type="synonym">Acanthia lectularia</name>
    <dbReference type="NCBI Taxonomy" id="79782"/>
    <lineage>
        <taxon>Eukaryota</taxon>
        <taxon>Metazoa</taxon>
        <taxon>Ecdysozoa</taxon>
        <taxon>Arthropoda</taxon>
        <taxon>Hexapoda</taxon>
        <taxon>Insecta</taxon>
        <taxon>Pterygota</taxon>
        <taxon>Neoptera</taxon>
        <taxon>Paraneoptera</taxon>
        <taxon>Hemiptera</taxon>
        <taxon>Heteroptera</taxon>
        <taxon>Panheteroptera</taxon>
        <taxon>Cimicomorpha</taxon>
        <taxon>Cimicidae</taxon>
        <taxon>Cimex</taxon>
    </lineage>
</organism>
<dbReference type="InterPro" id="IPR001623">
    <property type="entry name" value="DnaJ_domain"/>
</dbReference>
<dbReference type="GO" id="GO:0007005">
    <property type="term" value="P:mitochondrion organization"/>
    <property type="evidence" value="ECO:0007669"/>
    <property type="project" value="TreeGrafter"/>
</dbReference>
<dbReference type="Pfam" id="PF00684">
    <property type="entry name" value="DnaJ_CXXCXGXG"/>
    <property type="match status" value="1"/>
</dbReference>
<dbReference type="PRINTS" id="PR00625">
    <property type="entry name" value="JDOMAIN"/>
</dbReference>
<dbReference type="FunFam" id="2.10.230.10:FF:000003">
    <property type="entry name" value="dnaJ homolog subfamily A member 3, mitochondrial"/>
    <property type="match status" value="1"/>
</dbReference>
<dbReference type="CDD" id="cd06257">
    <property type="entry name" value="DnaJ"/>
    <property type="match status" value="1"/>
</dbReference>
<dbReference type="GO" id="GO:0043066">
    <property type="term" value="P:negative regulation of apoptotic process"/>
    <property type="evidence" value="ECO:0007669"/>
    <property type="project" value="TreeGrafter"/>
</dbReference>
<evidence type="ECO:0000259" key="4">
    <source>
        <dbReference type="PROSITE" id="PS50076"/>
    </source>
</evidence>
<evidence type="ECO:0000256" key="1">
    <source>
        <dbReference type="ARBA" id="ARBA00022946"/>
    </source>
</evidence>
<dbReference type="GO" id="GO:0051082">
    <property type="term" value="F:unfolded protein binding"/>
    <property type="evidence" value="ECO:0007669"/>
    <property type="project" value="InterPro"/>
</dbReference>
<keyword evidence="3" id="KW-0479">Metal-binding</keyword>
<dbReference type="PROSITE" id="PS50076">
    <property type="entry name" value="DNAJ_2"/>
    <property type="match status" value="1"/>
</dbReference>
<keyword evidence="1" id="KW-0809">Transit peptide</keyword>
<dbReference type="GO" id="GO:0031072">
    <property type="term" value="F:heat shock protein binding"/>
    <property type="evidence" value="ECO:0007669"/>
    <property type="project" value="InterPro"/>
</dbReference>
<dbReference type="SUPFAM" id="SSF57938">
    <property type="entry name" value="DnaJ/Hsp40 cysteine-rich domain"/>
    <property type="match status" value="1"/>
</dbReference>
<sequence length="270" mass="30341">MVKGFRRIIRNRVIADSTVRSFHTSTPKQAAKKDYYEILGLTRNCSAKDIKKAYYQLAKKYHPDTNKEDPNAAKKFQEVSEAYEVLSDDEKRQQYDQWGSSAEQMWSGSGRGSNMGNEGFRWQYSSSIDPHELFKKIFGGSGIPNNFDDFAESRFGHSAAEEIIMKLSFSQAVRGVNKDVYVNVVEICPKCNGSRSEPGTKPIKCSYCNGTGFETVSTGPFVMRTTCRYCQGTKMLIKFPCVECEAKGSVVQRKKVTVPVPAGIVMMYLS</sequence>
<accession>A0A8I6THJ6</accession>
<dbReference type="InterPro" id="IPR036410">
    <property type="entry name" value="HSP_DnaJ_Cys-rich_dom_sf"/>
</dbReference>
<evidence type="ECO:0000256" key="3">
    <source>
        <dbReference type="PROSITE-ProRule" id="PRU00546"/>
    </source>
</evidence>
<dbReference type="InterPro" id="IPR001305">
    <property type="entry name" value="HSP_DnaJ_Cys-rich_dom"/>
</dbReference>
<dbReference type="Gene3D" id="2.10.230.10">
    <property type="entry name" value="Heat shock protein DnaJ, cysteine-rich domain"/>
    <property type="match status" value="1"/>
</dbReference>
<name>A0A8I6THJ6_CIMLE</name>
<dbReference type="PROSITE" id="PS00636">
    <property type="entry name" value="DNAJ_1"/>
    <property type="match status" value="1"/>
</dbReference>
<evidence type="ECO:0000313" key="7">
    <source>
        <dbReference type="Proteomes" id="UP000494040"/>
    </source>
</evidence>
<dbReference type="Proteomes" id="UP000494040">
    <property type="component" value="Unassembled WGS sequence"/>
</dbReference>
<dbReference type="RefSeq" id="XP_014249524.2">
    <property type="nucleotide sequence ID" value="XM_014394038.2"/>
</dbReference>
<evidence type="ECO:0000256" key="2">
    <source>
        <dbReference type="ARBA" id="ARBA00023186"/>
    </source>
</evidence>
<dbReference type="GO" id="GO:0005739">
    <property type="term" value="C:mitochondrion"/>
    <property type="evidence" value="ECO:0007669"/>
    <property type="project" value="TreeGrafter"/>
</dbReference>
<dbReference type="SUPFAM" id="SSF46565">
    <property type="entry name" value="Chaperone J-domain"/>
    <property type="match status" value="1"/>
</dbReference>
<protein>
    <submittedName>
        <fullName evidence="6">Uncharacterized protein</fullName>
    </submittedName>
</protein>
<dbReference type="CDD" id="cd10719">
    <property type="entry name" value="DnaJ_zf"/>
    <property type="match status" value="1"/>
</dbReference>
<dbReference type="InterPro" id="IPR018253">
    <property type="entry name" value="DnaJ_domain_CS"/>
</dbReference>
<evidence type="ECO:0000259" key="5">
    <source>
        <dbReference type="PROSITE" id="PS51188"/>
    </source>
</evidence>
<dbReference type="Gene3D" id="1.10.287.110">
    <property type="entry name" value="DnaJ domain"/>
    <property type="match status" value="1"/>
</dbReference>
<proteinExistence type="predicted"/>
<dbReference type="AlphaFoldDB" id="A0A8I6THJ6"/>
<dbReference type="InterPro" id="IPR036869">
    <property type="entry name" value="J_dom_sf"/>
</dbReference>
<dbReference type="InterPro" id="IPR051938">
    <property type="entry name" value="Apopto_cytoskel_mod"/>
</dbReference>
<dbReference type="FunFam" id="1.10.287.110:FF:000075">
    <property type="entry name" value="Uncharacterized protein, isoform D"/>
    <property type="match status" value="1"/>
</dbReference>
<evidence type="ECO:0000313" key="6">
    <source>
        <dbReference type="EnsemblMetazoa" id="XP_014249524.2"/>
    </source>
</evidence>
<dbReference type="OMA" id="VHIDKGE"/>
<dbReference type="PANTHER" id="PTHR44145">
    <property type="entry name" value="DNAJ HOMOLOG SUBFAMILY A MEMBER 3, MITOCHONDRIAL"/>
    <property type="match status" value="1"/>
</dbReference>
<dbReference type="OrthoDB" id="10256793at2759"/>
<reference evidence="6" key="1">
    <citation type="submission" date="2022-01" db="UniProtKB">
        <authorList>
            <consortium name="EnsemblMetazoa"/>
        </authorList>
    </citation>
    <scope>IDENTIFICATION</scope>
</reference>
<feature type="domain" description="J" evidence="4">
    <location>
        <begin position="34"/>
        <end position="99"/>
    </location>
</feature>
<dbReference type="GO" id="GO:0008270">
    <property type="term" value="F:zinc ion binding"/>
    <property type="evidence" value="ECO:0007669"/>
    <property type="project" value="UniProtKB-KW"/>
</dbReference>